<dbReference type="PANTHER" id="PTHR19303">
    <property type="entry name" value="TRANSPOSON"/>
    <property type="match status" value="1"/>
</dbReference>
<name>A0A418DD33_APHAT</name>
<dbReference type="VEuPathDB" id="FungiDB:H257_09875"/>
<dbReference type="GO" id="GO:0005634">
    <property type="term" value="C:nucleus"/>
    <property type="evidence" value="ECO:0007669"/>
    <property type="project" value="TreeGrafter"/>
</dbReference>
<evidence type="ECO:0000313" key="4">
    <source>
        <dbReference type="Proteomes" id="UP000286510"/>
    </source>
</evidence>
<dbReference type="InterPro" id="IPR009057">
    <property type="entry name" value="Homeodomain-like_sf"/>
</dbReference>
<dbReference type="InterPro" id="IPR036397">
    <property type="entry name" value="RNaseH_sf"/>
</dbReference>
<dbReference type="Pfam" id="PF03221">
    <property type="entry name" value="HTH_Tnp_Tc5"/>
    <property type="match status" value="1"/>
</dbReference>
<dbReference type="InterPro" id="IPR004875">
    <property type="entry name" value="DDE_SF_endonuclease_dom"/>
</dbReference>
<accession>A0A418DD33</accession>
<organism evidence="3 4">
    <name type="scientific">Aphanomyces astaci</name>
    <name type="common">Crayfish plague agent</name>
    <dbReference type="NCBI Taxonomy" id="112090"/>
    <lineage>
        <taxon>Eukaryota</taxon>
        <taxon>Sar</taxon>
        <taxon>Stramenopiles</taxon>
        <taxon>Oomycota</taxon>
        <taxon>Saprolegniomycetes</taxon>
        <taxon>Saprolegniales</taxon>
        <taxon>Verrucalvaceae</taxon>
        <taxon>Aphanomyces</taxon>
    </lineage>
</organism>
<dbReference type="EMBL" id="QUTF01021439">
    <property type="protein sequence ID" value="RHY92856.1"/>
    <property type="molecule type" value="Genomic_DNA"/>
</dbReference>
<evidence type="ECO:0000313" key="3">
    <source>
        <dbReference type="EMBL" id="RHY92856.1"/>
    </source>
</evidence>
<dbReference type="InterPro" id="IPR050863">
    <property type="entry name" value="CenT-Element_Derived"/>
</dbReference>
<keyword evidence="1" id="KW-0238">DNA-binding</keyword>
<dbReference type="Proteomes" id="UP000286510">
    <property type="component" value="Unassembled WGS sequence"/>
</dbReference>
<evidence type="ECO:0000259" key="2">
    <source>
        <dbReference type="PROSITE" id="PS51253"/>
    </source>
</evidence>
<dbReference type="PANTHER" id="PTHR19303:SF74">
    <property type="entry name" value="POGO TRANSPOSABLE ELEMENT WITH KRAB DOMAIN"/>
    <property type="match status" value="1"/>
</dbReference>
<dbReference type="Gene3D" id="3.30.420.10">
    <property type="entry name" value="Ribonuclease H-like superfamily/Ribonuclease H"/>
    <property type="match status" value="1"/>
</dbReference>
<protein>
    <recommendedName>
        <fullName evidence="2">HTH CENPB-type domain-containing protein</fullName>
    </recommendedName>
</protein>
<gene>
    <name evidence="3" type="ORF">DYB26_016318</name>
</gene>
<dbReference type="GO" id="GO:0003677">
    <property type="term" value="F:DNA binding"/>
    <property type="evidence" value="ECO:0007669"/>
    <property type="project" value="UniProtKB-KW"/>
</dbReference>
<evidence type="ECO:0000256" key="1">
    <source>
        <dbReference type="ARBA" id="ARBA00023125"/>
    </source>
</evidence>
<dbReference type="Pfam" id="PF03184">
    <property type="entry name" value="DDE_1"/>
    <property type="match status" value="1"/>
</dbReference>
<feature type="domain" description="HTH CENPB-type" evidence="2">
    <location>
        <begin position="55"/>
        <end position="127"/>
    </location>
</feature>
<dbReference type="InterPro" id="IPR006600">
    <property type="entry name" value="HTH_CenpB_DNA-bd_dom"/>
</dbReference>
<reference evidence="3 4" key="1">
    <citation type="submission" date="2018-08" db="EMBL/GenBank/DDBJ databases">
        <title>Aphanomyces genome sequencing and annotation.</title>
        <authorList>
            <person name="Minardi D."/>
            <person name="Oidtmann B."/>
            <person name="Van Der Giezen M."/>
            <person name="Studholme D.J."/>
        </authorList>
    </citation>
    <scope>NUCLEOTIDE SEQUENCE [LARGE SCALE GENOMIC DNA]</scope>
    <source>
        <strain evidence="3 4">FDL457</strain>
    </source>
</reference>
<dbReference type="SUPFAM" id="SSF46689">
    <property type="entry name" value="Homeodomain-like"/>
    <property type="match status" value="2"/>
</dbReference>
<sequence length="425" mass="47418">MPPRTSYTKDKLRVAVHAVLAQEHTIASASRAHDIPLRTLREHVTNARNGNSQRVSMGPPPVLPWPFELDLVAWILAMERDGHPVGCREITDKATEMVAVVQDMQSPKLTTGWYTRFLKRHPQIKIAKAQVLSKTRNGVDKDTVVEFFHELVHSMSMVNMDPSRIFNMDETSFSPSKTARKVVVHRTTKAVYAEESSAASHVTIVACVAADGAKIPPLFVLPGDRVSTDTCDSLTIPGAAVTTSEEGWTNSYICRKWLSMLNDNIPSTVQRPVLLILDGCSSHYSEYVYDEAKALDILLQFLPANSTHLFQPLDVTVFRPFKQAIRQAVSDVIWTDVTSISKQRAVSIACNVWTNSTSQSAIKNGFVCKGLCPLSLDKMMFRLSLFKPSDVPEIGVNETWIKRQAIVRDETLLLPPPKKPKNTKR</sequence>
<dbReference type="AlphaFoldDB" id="A0A418DD33"/>
<comment type="caution">
    <text evidence="3">The sequence shown here is derived from an EMBL/GenBank/DDBJ whole genome shotgun (WGS) entry which is preliminary data.</text>
</comment>
<proteinExistence type="predicted"/>
<dbReference type="PROSITE" id="PS51253">
    <property type="entry name" value="HTH_CENPB"/>
    <property type="match status" value="1"/>
</dbReference>